<evidence type="ECO:0000313" key="3">
    <source>
        <dbReference type="EMBL" id="CDY22475.1"/>
    </source>
</evidence>
<dbReference type="PANTHER" id="PTHR46327">
    <property type="entry name" value="F16F4.11 PROTEIN-RELATED"/>
    <property type="match status" value="1"/>
</dbReference>
<name>A0A078G7L2_BRANA</name>
<evidence type="ECO:0000256" key="1">
    <source>
        <dbReference type="SAM" id="MobiDB-lite"/>
    </source>
</evidence>
<feature type="compositionally biased region" description="Basic and acidic residues" evidence="1">
    <location>
        <begin position="140"/>
        <end position="165"/>
    </location>
</feature>
<organism evidence="3 4">
    <name type="scientific">Brassica napus</name>
    <name type="common">Rape</name>
    <dbReference type="NCBI Taxonomy" id="3708"/>
    <lineage>
        <taxon>Eukaryota</taxon>
        <taxon>Viridiplantae</taxon>
        <taxon>Streptophyta</taxon>
        <taxon>Embryophyta</taxon>
        <taxon>Tracheophyta</taxon>
        <taxon>Spermatophyta</taxon>
        <taxon>Magnoliopsida</taxon>
        <taxon>eudicotyledons</taxon>
        <taxon>Gunneridae</taxon>
        <taxon>Pentapetalae</taxon>
        <taxon>rosids</taxon>
        <taxon>malvids</taxon>
        <taxon>Brassicales</taxon>
        <taxon>Brassicaceae</taxon>
        <taxon>Brassiceae</taxon>
        <taxon>Brassica</taxon>
    </lineage>
</organism>
<reference evidence="2" key="3">
    <citation type="submission" date="2021-01" db="EMBL/GenBank/DDBJ databases">
        <authorList>
            <consortium name="Genoscope - CEA"/>
            <person name="William W."/>
        </authorList>
    </citation>
    <scope>NUCLEOTIDE SEQUENCE</scope>
</reference>
<feature type="region of interest" description="Disordered" evidence="1">
    <location>
        <begin position="120"/>
        <end position="165"/>
    </location>
</feature>
<evidence type="ECO:0000313" key="2">
    <source>
        <dbReference type="EMBL" id="CAF1700924.1"/>
    </source>
</evidence>
<evidence type="ECO:0000313" key="4">
    <source>
        <dbReference type="Proteomes" id="UP000028999"/>
    </source>
</evidence>
<dbReference type="AlphaFoldDB" id="A0A078G7L2"/>
<sequence length="165" mass="18929">MFIIVLNTVVFRFIFIRIMLLELCFSSLRNGLNDILEKGTAFRVSENEGLLETMNHLTLKLRDEVKKLLNSKHLFFKERRCMLITTAAAISTNCVRLRVNIVWSSRTVLRGGVRKLERLAASEEEEESEMAEGSESETEETSKKLRRVEGVSAEVKKMREEASCV</sequence>
<dbReference type="EMBL" id="LK032132">
    <property type="protein sequence ID" value="CDY22475.1"/>
    <property type="molecule type" value="Genomic_DNA"/>
</dbReference>
<dbReference type="Gramene" id="CDY22475">
    <property type="protein sequence ID" value="CDY22475"/>
    <property type="gene ID" value="GSBRNA2T00019028001"/>
</dbReference>
<dbReference type="Proteomes" id="UP001295469">
    <property type="component" value="Chromosome C03"/>
</dbReference>
<dbReference type="PaxDb" id="3708-A0A078G7L2"/>
<dbReference type="Proteomes" id="UP000028999">
    <property type="component" value="Unassembled WGS sequence"/>
</dbReference>
<protein>
    <submittedName>
        <fullName evidence="2">(rape) hypothetical protein</fullName>
    </submittedName>
    <submittedName>
        <fullName evidence="3">BnaC03g22850D protein</fullName>
    </submittedName>
</protein>
<accession>A0A078G7L2</accession>
<keyword evidence="4" id="KW-1185">Reference proteome</keyword>
<dbReference type="EMBL" id="HG994367">
    <property type="protein sequence ID" value="CAF1700924.1"/>
    <property type="molecule type" value="Genomic_DNA"/>
</dbReference>
<dbReference type="STRING" id="3708.A0A078G7L2"/>
<proteinExistence type="predicted"/>
<feature type="compositionally biased region" description="Acidic residues" evidence="1">
    <location>
        <begin position="122"/>
        <end position="139"/>
    </location>
</feature>
<gene>
    <name evidence="3" type="primary">BnaC03g22850D</name>
    <name evidence="2" type="ORF">DARMORV10_C03P27170.1</name>
    <name evidence="3" type="ORF">GSBRNA2T00019028001</name>
</gene>
<reference evidence="3 4" key="1">
    <citation type="journal article" date="2014" name="Science">
        <title>Plant genetics. Early allopolyploid evolution in the post-Neolithic Brassica napus oilseed genome.</title>
        <authorList>
            <person name="Chalhoub B."/>
            <person name="Denoeud F."/>
            <person name="Liu S."/>
            <person name="Parkin I.A."/>
            <person name="Tang H."/>
            <person name="Wang X."/>
            <person name="Chiquet J."/>
            <person name="Belcram H."/>
            <person name="Tong C."/>
            <person name="Samans B."/>
            <person name="Correa M."/>
            <person name="Da Silva C."/>
            <person name="Just J."/>
            <person name="Falentin C."/>
            <person name="Koh C.S."/>
            <person name="Le Clainche I."/>
            <person name="Bernard M."/>
            <person name="Bento P."/>
            <person name="Noel B."/>
            <person name="Labadie K."/>
            <person name="Alberti A."/>
            <person name="Charles M."/>
            <person name="Arnaud D."/>
            <person name="Guo H."/>
            <person name="Daviaud C."/>
            <person name="Alamery S."/>
            <person name="Jabbari K."/>
            <person name="Zhao M."/>
            <person name="Edger P.P."/>
            <person name="Chelaifa H."/>
            <person name="Tack D."/>
            <person name="Lassalle G."/>
            <person name="Mestiri I."/>
            <person name="Schnel N."/>
            <person name="Le Paslier M.C."/>
            <person name="Fan G."/>
            <person name="Renault V."/>
            <person name="Bayer P.E."/>
            <person name="Golicz A.A."/>
            <person name="Manoli S."/>
            <person name="Lee T.H."/>
            <person name="Thi V.H."/>
            <person name="Chalabi S."/>
            <person name="Hu Q."/>
            <person name="Fan C."/>
            <person name="Tollenaere R."/>
            <person name="Lu Y."/>
            <person name="Battail C."/>
            <person name="Shen J."/>
            <person name="Sidebottom C.H."/>
            <person name="Wang X."/>
            <person name="Canaguier A."/>
            <person name="Chauveau A."/>
            <person name="Berard A."/>
            <person name="Deniot G."/>
            <person name="Guan M."/>
            <person name="Liu Z."/>
            <person name="Sun F."/>
            <person name="Lim Y.P."/>
            <person name="Lyons E."/>
            <person name="Town C.D."/>
            <person name="Bancroft I."/>
            <person name="Wang X."/>
            <person name="Meng J."/>
            <person name="Ma J."/>
            <person name="Pires J.C."/>
            <person name="King G.J."/>
            <person name="Brunel D."/>
            <person name="Delourme R."/>
            <person name="Renard M."/>
            <person name="Aury J.M."/>
            <person name="Adams K.L."/>
            <person name="Batley J."/>
            <person name="Snowdon R.J."/>
            <person name="Tost J."/>
            <person name="Edwards D."/>
            <person name="Zhou Y."/>
            <person name="Hua W."/>
            <person name="Sharpe A.G."/>
            <person name="Paterson A.H."/>
            <person name="Guan C."/>
            <person name="Wincker P."/>
        </authorList>
    </citation>
    <scope>NUCLEOTIDE SEQUENCE [LARGE SCALE GENOMIC DNA]</scope>
    <source>
        <strain evidence="4">cv. Darmor-bzh</strain>
    </source>
</reference>
<dbReference type="PANTHER" id="PTHR46327:SF24">
    <property type="entry name" value="MYB_SANT-LIKE DNA-BINDING DOMAIN-CONTAINING PROTEIN"/>
    <property type="match status" value="1"/>
</dbReference>
<reference evidence="3" key="2">
    <citation type="submission" date="2014-06" db="EMBL/GenBank/DDBJ databases">
        <authorList>
            <person name="Genoscope - CEA"/>
        </authorList>
    </citation>
    <scope>NUCLEOTIDE SEQUENCE</scope>
</reference>